<evidence type="ECO:0000256" key="1">
    <source>
        <dbReference type="SAM" id="Coils"/>
    </source>
</evidence>
<name>A0A6A6NKU9_9PEZI</name>
<keyword evidence="2" id="KW-0732">Signal</keyword>
<reference evidence="3" key="1">
    <citation type="journal article" date="2020" name="Stud. Mycol.">
        <title>101 Dothideomycetes genomes: a test case for predicting lifestyles and emergence of pathogens.</title>
        <authorList>
            <person name="Haridas S."/>
            <person name="Albert R."/>
            <person name="Binder M."/>
            <person name="Bloem J."/>
            <person name="Labutti K."/>
            <person name="Salamov A."/>
            <person name="Andreopoulos B."/>
            <person name="Baker S."/>
            <person name="Barry K."/>
            <person name="Bills G."/>
            <person name="Bluhm B."/>
            <person name="Cannon C."/>
            <person name="Castanera R."/>
            <person name="Culley D."/>
            <person name="Daum C."/>
            <person name="Ezra D."/>
            <person name="Gonzalez J."/>
            <person name="Henrissat B."/>
            <person name="Kuo A."/>
            <person name="Liang C."/>
            <person name="Lipzen A."/>
            <person name="Lutzoni F."/>
            <person name="Magnuson J."/>
            <person name="Mondo S."/>
            <person name="Nolan M."/>
            <person name="Ohm R."/>
            <person name="Pangilinan J."/>
            <person name="Park H.-J."/>
            <person name="Ramirez L."/>
            <person name="Alfaro M."/>
            <person name="Sun H."/>
            <person name="Tritt A."/>
            <person name="Yoshinaga Y."/>
            <person name="Zwiers L.-H."/>
            <person name="Turgeon B."/>
            <person name="Goodwin S."/>
            <person name="Spatafora J."/>
            <person name="Crous P."/>
            <person name="Grigoriev I."/>
        </authorList>
    </citation>
    <scope>NUCLEOTIDE SEQUENCE</scope>
    <source>
        <strain evidence="3">ATCC 16933</strain>
    </source>
</reference>
<evidence type="ECO:0000313" key="4">
    <source>
        <dbReference type="Proteomes" id="UP000799766"/>
    </source>
</evidence>
<keyword evidence="1" id="KW-0175">Coiled coil</keyword>
<dbReference type="Proteomes" id="UP000799766">
    <property type="component" value="Unassembled WGS sequence"/>
</dbReference>
<accession>A0A6A6NKU9</accession>
<feature type="coiled-coil region" evidence="1">
    <location>
        <begin position="56"/>
        <end position="104"/>
    </location>
</feature>
<protein>
    <submittedName>
        <fullName evidence="3">Uncharacterized protein</fullName>
    </submittedName>
</protein>
<feature type="signal peptide" evidence="2">
    <location>
        <begin position="1"/>
        <end position="15"/>
    </location>
</feature>
<evidence type="ECO:0000313" key="3">
    <source>
        <dbReference type="EMBL" id="KAF2452276.1"/>
    </source>
</evidence>
<organism evidence="3 4">
    <name type="scientific">Lineolata rhizophorae</name>
    <dbReference type="NCBI Taxonomy" id="578093"/>
    <lineage>
        <taxon>Eukaryota</taxon>
        <taxon>Fungi</taxon>
        <taxon>Dikarya</taxon>
        <taxon>Ascomycota</taxon>
        <taxon>Pezizomycotina</taxon>
        <taxon>Dothideomycetes</taxon>
        <taxon>Dothideomycetes incertae sedis</taxon>
        <taxon>Lineolatales</taxon>
        <taxon>Lineolataceae</taxon>
        <taxon>Lineolata</taxon>
    </lineage>
</organism>
<dbReference type="EMBL" id="MU001714">
    <property type="protein sequence ID" value="KAF2452276.1"/>
    <property type="molecule type" value="Genomic_DNA"/>
</dbReference>
<evidence type="ECO:0000256" key="2">
    <source>
        <dbReference type="SAM" id="SignalP"/>
    </source>
</evidence>
<proteinExistence type="predicted"/>
<dbReference type="AlphaFoldDB" id="A0A6A6NKU9"/>
<keyword evidence="4" id="KW-1185">Reference proteome</keyword>
<gene>
    <name evidence="3" type="ORF">BDY21DRAFT_375674</name>
</gene>
<feature type="chain" id="PRO_5025371133" evidence="2">
    <location>
        <begin position="16"/>
        <end position="157"/>
    </location>
</feature>
<sequence length="157" mass="18248">MAAFWWGLGKSGRLAWVLQVLPGKFNLEEFTKYVRKFDDTEFDKLYTAWRDTEKVLKEQTCQYKLKECQQEETEAENTLLKGRLVEMENALRFFKEEIAELCAQAQNPDAKSQSAQDPPIFDGNDKSKFNAWLSQLKYKLKNLSINDDDKLVTGPSH</sequence>